<proteinExistence type="predicted"/>
<keyword evidence="1" id="KW-0472">Membrane</keyword>
<reference evidence="2 3" key="1">
    <citation type="submission" date="2018-06" db="EMBL/GenBank/DDBJ databases">
        <authorList>
            <consortium name="Pathogen Informatics"/>
            <person name="Doyle S."/>
        </authorList>
    </citation>
    <scope>NUCLEOTIDE SEQUENCE [LARGE SCALE GENOMIC DNA]</scope>
    <source>
        <strain evidence="2 3">NCTC11679</strain>
    </source>
</reference>
<sequence>MAGRKWRGSASGKQCQEYILQVSAWVPALTICSALGLATLPLAVTNPGWTVSPLALSTNAIGDALCSTCWWPHSIRANSTSAGILLWLVPMAAAAAVGLIVHMAGLSGAG</sequence>
<keyword evidence="1" id="KW-1133">Transmembrane helix</keyword>
<organism evidence="2 3">
    <name type="scientific">Klebsiella pneumoniae</name>
    <dbReference type="NCBI Taxonomy" id="573"/>
    <lineage>
        <taxon>Bacteria</taxon>
        <taxon>Pseudomonadati</taxon>
        <taxon>Pseudomonadota</taxon>
        <taxon>Gammaproteobacteria</taxon>
        <taxon>Enterobacterales</taxon>
        <taxon>Enterobacteriaceae</taxon>
        <taxon>Klebsiella/Raoultella group</taxon>
        <taxon>Klebsiella</taxon>
        <taxon>Klebsiella pneumoniae complex</taxon>
    </lineage>
</organism>
<dbReference type="AlphaFoldDB" id="A0A333WT61"/>
<dbReference type="Proteomes" id="UP000255239">
    <property type="component" value="Unassembled WGS sequence"/>
</dbReference>
<feature type="transmembrane region" description="Helical" evidence="1">
    <location>
        <begin position="20"/>
        <end position="44"/>
    </location>
</feature>
<evidence type="ECO:0000313" key="3">
    <source>
        <dbReference type="Proteomes" id="UP000255239"/>
    </source>
</evidence>
<keyword evidence="1" id="KW-0812">Transmembrane</keyword>
<feature type="transmembrane region" description="Helical" evidence="1">
    <location>
        <begin position="84"/>
        <end position="106"/>
    </location>
</feature>
<name>A0A333WT61_KLEPN</name>
<evidence type="ECO:0000313" key="2">
    <source>
        <dbReference type="EMBL" id="STV57507.1"/>
    </source>
</evidence>
<protein>
    <submittedName>
        <fullName evidence="2">Putative chromate transporter</fullName>
    </submittedName>
</protein>
<accession>A0A333WT61</accession>
<gene>
    <name evidence="2" type="ORF">NCTC11679_02331</name>
</gene>
<evidence type="ECO:0000256" key="1">
    <source>
        <dbReference type="SAM" id="Phobius"/>
    </source>
</evidence>
<dbReference type="EMBL" id="UGMG01000001">
    <property type="protein sequence ID" value="STV57507.1"/>
    <property type="molecule type" value="Genomic_DNA"/>
</dbReference>